<accession>A0ABU5DGL0</accession>
<organism evidence="3 4">
    <name type="scientific">Roseateles agri</name>
    <dbReference type="NCBI Taxonomy" id="3098619"/>
    <lineage>
        <taxon>Bacteria</taxon>
        <taxon>Pseudomonadati</taxon>
        <taxon>Pseudomonadota</taxon>
        <taxon>Betaproteobacteria</taxon>
        <taxon>Burkholderiales</taxon>
        <taxon>Sphaerotilaceae</taxon>
        <taxon>Roseateles</taxon>
    </lineage>
</organism>
<keyword evidence="4" id="KW-1185">Reference proteome</keyword>
<evidence type="ECO:0000256" key="1">
    <source>
        <dbReference type="SAM" id="MobiDB-lite"/>
    </source>
</evidence>
<evidence type="ECO:0000313" key="3">
    <source>
        <dbReference type="EMBL" id="MDY0745430.1"/>
    </source>
</evidence>
<evidence type="ECO:0000313" key="4">
    <source>
        <dbReference type="Proteomes" id="UP001285263"/>
    </source>
</evidence>
<comment type="caution">
    <text evidence="3">The sequence shown here is derived from an EMBL/GenBank/DDBJ whole genome shotgun (WGS) entry which is preliminary data.</text>
</comment>
<dbReference type="EMBL" id="JAXCLA010000004">
    <property type="protein sequence ID" value="MDY0745430.1"/>
    <property type="molecule type" value="Genomic_DNA"/>
</dbReference>
<evidence type="ECO:0008006" key="5">
    <source>
        <dbReference type="Google" id="ProtNLM"/>
    </source>
</evidence>
<name>A0ABU5DGL0_9BURK</name>
<reference evidence="3 4" key="1">
    <citation type="submission" date="2023-11" db="EMBL/GenBank/DDBJ databases">
        <title>Paucibacter sp. nov., isolated from fresh soil in Korea.</title>
        <authorList>
            <person name="Le N.T.T."/>
        </authorList>
    </citation>
    <scope>NUCLEOTIDE SEQUENCE [LARGE SCALE GENOMIC DNA]</scope>
    <source>
        <strain evidence="3 4">R3-3</strain>
    </source>
</reference>
<feature type="region of interest" description="Disordered" evidence="1">
    <location>
        <begin position="25"/>
        <end position="69"/>
    </location>
</feature>
<evidence type="ECO:0000256" key="2">
    <source>
        <dbReference type="SAM" id="SignalP"/>
    </source>
</evidence>
<feature type="chain" id="PRO_5047455628" description="TonB C-terminal domain-containing protein" evidence="2">
    <location>
        <begin position="24"/>
        <end position="174"/>
    </location>
</feature>
<sequence>MSSLSSLGLAALLGGLLAGCASAPPAAPKPPVIPVRPAEPVAPQQPAPPPAPAPAAADVPKLTPPTPNKTVDELRRQAALRLVAANPDRTYMTDPPAILLAIPVLEIELYNNGAVKRINVLRKPGQAPESVQIAIDAVHRAAPFGDVSRLPEPHKFSETFLFDETLRFKPRTLD</sequence>
<feature type="signal peptide" evidence="2">
    <location>
        <begin position="1"/>
        <end position="23"/>
    </location>
</feature>
<gene>
    <name evidence="3" type="ORF">SNE35_12985</name>
</gene>
<feature type="compositionally biased region" description="Pro residues" evidence="1">
    <location>
        <begin position="43"/>
        <end position="53"/>
    </location>
</feature>
<feature type="compositionally biased region" description="Pro residues" evidence="1">
    <location>
        <begin position="25"/>
        <end position="34"/>
    </location>
</feature>
<protein>
    <recommendedName>
        <fullName evidence="5">TonB C-terminal domain-containing protein</fullName>
    </recommendedName>
</protein>
<keyword evidence="2" id="KW-0732">Signal</keyword>
<proteinExistence type="predicted"/>
<dbReference type="Proteomes" id="UP001285263">
    <property type="component" value="Unassembled WGS sequence"/>
</dbReference>